<evidence type="ECO:0000313" key="2">
    <source>
        <dbReference type="Proteomes" id="UP001500908"/>
    </source>
</evidence>
<gene>
    <name evidence="1" type="ORF">GCM10022402_16430</name>
</gene>
<dbReference type="EMBL" id="BAABDD010000006">
    <property type="protein sequence ID" value="GAA3737125.1"/>
    <property type="molecule type" value="Genomic_DNA"/>
</dbReference>
<comment type="caution">
    <text evidence="1">The sequence shown here is derived from an EMBL/GenBank/DDBJ whole genome shotgun (WGS) entry which is preliminary data.</text>
</comment>
<dbReference type="RefSeq" id="WP_344969152.1">
    <property type="nucleotide sequence ID" value="NZ_BAABDD010000006.1"/>
</dbReference>
<keyword evidence="2" id="KW-1185">Reference proteome</keyword>
<sequence>MSSPCERPEPFATPEEFLADFPELRKHACPALRLHPHLGEPTRESSSAGGPLLWPTEEPWPTCSLPHYVATPCYGENGLMFDTQEDVVFDEPVALQPVLQLFARDLPQGYSLPHGAEVLQVLWCPNEHSDPHEAFGHHYGPSVALRWRSSPEVTDPLAQQPQPHTKEKEYDVPACELAPEPIMDYPDLDRVPEELAERVMRWKGQEFDCEEEPERHTYFALMMARRGMKLGGCEGWEIEDPFPMTCSCGTTLEHLVQIDSMEGPALRNLIIGRAYALNIYYCPASLEHPYRINIQ</sequence>
<evidence type="ECO:0000313" key="1">
    <source>
        <dbReference type="EMBL" id="GAA3737125.1"/>
    </source>
</evidence>
<dbReference type="Gene3D" id="2.30.320.10">
    <property type="entry name" value="YwqG-like"/>
    <property type="match status" value="1"/>
</dbReference>
<proteinExistence type="predicted"/>
<name>A0ABP7FIW4_9ACTN</name>
<accession>A0ABP7FIW4</accession>
<evidence type="ECO:0008006" key="3">
    <source>
        <dbReference type="Google" id="ProtNLM"/>
    </source>
</evidence>
<protein>
    <recommendedName>
        <fullName evidence="3">DUF1963 domain-containing protein</fullName>
    </recommendedName>
</protein>
<reference evidence="2" key="1">
    <citation type="journal article" date="2019" name="Int. J. Syst. Evol. Microbiol.">
        <title>The Global Catalogue of Microorganisms (GCM) 10K type strain sequencing project: providing services to taxonomists for standard genome sequencing and annotation.</title>
        <authorList>
            <consortium name="The Broad Institute Genomics Platform"/>
            <consortium name="The Broad Institute Genome Sequencing Center for Infectious Disease"/>
            <person name="Wu L."/>
            <person name="Ma J."/>
        </authorList>
    </citation>
    <scope>NUCLEOTIDE SEQUENCE [LARGE SCALE GENOMIC DNA]</scope>
    <source>
        <strain evidence="2">JCM 17137</strain>
    </source>
</reference>
<dbReference type="Proteomes" id="UP001500908">
    <property type="component" value="Unassembled WGS sequence"/>
</dbReference>
<organism evidence="1 2">
    <name type="scientific">Salinactinospora qingdaonensis</name>
    <dbReference type="NCBI Taxonomy" id="702744"/>
    <lineage>
        <taxon>Bacteria</taxon>
        <taxon>Bacillati</taxon>
        <taxon>Actinomycetota</taxon>
        <taxon>Actinomycetes</taxon>
        <taxon>Streptosporangiales</taxon>
        <taxon>Nocardiopsidaceae</taxon>
        <taxon>Salinactinospora</taxon>
    </lineage>
</organism>